<feature type="transmembrane region" description="Helical" evidence="2">
    <location>
        <begin position="247"/>
        <end position="271"/>
    </location>
</feature>
<gene>
    <name evidence="3" type="ORF">BG011_001558</name>
</gene>
<keyword evidence="2" id="KW-0472">Membrane</keyword>
<accession>A0A9P6PLA2</accession>
<feature type="region of interest" description="Disordered" evidence="1">
    <location>
        <begin position="195"/>
        <end position="240"/>
    </location>
</feature>
<feature type="compositionally biased region" description="Polar residues" evidence="1">
    <location>
        <begin position="376"/>
        <end position="427"/>
    </location>
</feature>
<feature type="region of interest" description="Disordered" evidence="1">
    <location>
        <begin position="289"/>
        <end position="450"/>
    </location>
</feature>
<evidence type="ECO:0000256" key="1">
    <source>
        <dbReference type="SAM" id="MobiDB-lite"/>
    </source>
</evidence>
<dbReference type="CDD" id="cd12087">
    <property type="entry name" value="TM_EGFR-like"/>
    <property type="match status" value="1"/>
</dbReference>
<feature type="compositionally biased region" description="Low complexity" evidence="1">
    <location>
        <begin position="198"/>
        <end position="231"/>
    </location>
</feature>
<feature type="compositionally biased region" description="Low complexity" evidence="1">
    <location>
        <begin position="353"/>
        <end position="366"/>
    </location>
</feature>
<evidence type="ECO:0000256" key="2">
    <source>
        <dbReference type="SAM" id="Phobius"/>
    </source>
</evidence>
<dbReference type="Pfam" id="PF15102">
    <property type="entry name" value="TMEM154"/>
    <property type="match status" value="1"/>
</dbReference>
<keyword evidence="2" id="KW-0812">Transmembrane</keyword>
<sequence>MEYKPSTKNVVCSSGPSTLAYPTSESASTSVLSSHHPRFSASSSSRSRRINRSSLKFLTGCLLGFSSLLASVHANINCAQPAAGESYKAGDPIVLDWGSDGSTPTVAQISSLTAKLYCNNSGKLIEEVKITNWATAFTWTVPSVGNATTVGGTEGICAANAFHMEYEGTYKSVLIDRGFGPVRCGTITIAPEPNGVVTPTPTITTTASTSTSTSTTTKATKSSTDASPSPTESSNDNEENGGKVDTYIIVIVAIAAFVILVLVAVGVMFYLRKQRIKRMESAIMPWSSQSNNQFSKMSDEDQRAPSNSGGRSPGVAAAAAAGAGMYGSNKPQPSVPQPSHGQGYYHDDGYGYGNQHQQGYGHDGYNNAAEDEYYNPNYSQGAVYTGHNHQSPHQGYGSNPASTNPPYYNGSRTPYQDPNDPFQQQNGAAKGGYFPPPPPVTSNANEVSGA</sequence>
<reference evidence="3" key="1">
    <citation type="journal article" date="2020" name="Fungal Divers.">
        <title>Resolving the Mortierellaceae phylogeny through synthesis of multi-gene phylogenetics and phylogenomics.</title>
        <authorList>
            <person name="Vandepol N."/>
            <person name="Liber J."/>
            <person name="Desiro A."/>
            <person name="Na H."/>
            <person name="Kennedy M."/>
            <person name="Barry K."/>
            <person name="Grigoriev I.V."/>
            <person name="Miller A.N."/>
            <person name="O'Donnell K."/>
            <person name="Stajich J.E."/>
            <person name="Bonito G."/>
        </authorList>
    </citation>
    <scope>NUCLEOTIDE SEQUENCE</scope>
    <source>
        <strain evidence="3">KOD948</strain>
    </source>
</reference>
<comment type="caution">
    <text evidence="3">The sequence shown here is derived from an EMBL/GenBank/DDBJ whole genome shotgun (WGS) entry which is preliminary data.</text>
</comment>
<dbReference type="OrthoDB" id="2445818at2759"/>
<keyword evidence="4" id="KW-1185">Reference proteome</keyword>
<feature type="compositionally biased region" description="Polar residues" evidence="1">
    <location>
        <begin position="441"/>
        <end position="450"/>
    </location>
</feature>
<evidence type="ECO:0000313" key="4">
    <source>
        <dbReference type="Proteomes" id="UP000726737"/>
    </source>
</evidence>
<dbReference type="Proteomes" id="UP000726737">
    <property type="component" value="Unassembled WGS sequence"/>
</dbReference>
<proteinExistence type="predicted"/>
<organism evidence="3 4">
    <name type="scientific">Mortierella polycephala</name>
    <dbReference type="NCBI Taxonomy" id="41804"/>
    <lineage>
        <taxon>Eukaryota</taxon>
        <taxon>Fungi</taxon>
        <taxon>Fungi incertae sedis</taxon>
        <taxon>Mucoromycota</taxon>
        <taxon>Mortierellomycotina</taxon>
        <taxon>Mortierellomycetes</taxon>
        <taxon>Mortierellales</taxon>
        <taxon>Mortierellaceae</taxon>
        <taxon>Mortierella</taxon>
    </lineage>
</organism>
<dbReference type="InterPro" id="IPR028064">
    <property type="entry name" value="TMEM154"/>
</dbReference>
<feature type="non-terminal residue" evidence="3">
    <location>
        <position position="1"/>
    </location>
</feature>
<dbReference type="EMBL" id="JAAAJA010001412">
    <property type="protein sequence ID" value="KAG0247413.1"/>
    <property type="molecule type" value="Genomic_DNA"/>
</dbReference>
<keyword evidence="2" id="KW-1133">Transmembrane helix</keyword>
<dbReference type="AlphaFoldDB" id="A0A9P6PLA2"/>
<protein>
    <submittedName>
        <fullName evidence="3">Uncharacterized protein</fullName>
    </submittedName>
</protein>
<evidence type="ECO:0000313" key="3">
    <source>
        <dbReference type="EMBL" id="KAG0247413.1"/>
    </source>
</evidence>
<name>A0A9P6PLA2_9FUNG</name>